<accession>A0A0F5JD64</accession>
<dbReference type="HOGENOM" id="CLU_025928_1_0_10"/>
<dbReference type="STRING" id="1203610.HMPREF1536_02866"/>
<keyword evidence="1" id="KW-0732">Signal</keyword>
<dbReference type="PATRIC" id="fig|1203610.3.peg.2933"/>
<evidence type="ECO:0000313" key="3">
    <source>
        <dbReference type="Proteomes" id="UP000033035"/>
    </source>
</evidence>
<comment type="caution">
    <text evidence="2">The sequence shown here is derived from an EMBL/GenBank/DDBJ whole genome shotgun (WGS) entry which is preliminary data.</text>
</comment>
<dbReference type="SUPFAM" id="SSF48452">
    <property type="entry name" value="TPR-like"/>
    <property type="match status" value="1"/>
</dbReference>
<gene>
    <name evidence="2" type="ORF">HMPREF1536_02866</name>
</gene>
<dbReference type="PROSITE" id="PS51257">
    <property type="entry name" value="PROKAR_LIPOPROTEIN"/>
    <property type="match status" value="1"/>
</dbReference>
<feature type="chain" id="PRO_5002489687" description="SusD/RagB family nutrient-binding outer membrane lipoprotein" evidence="1">
    <location>
        <begin position="19"/>
        <end position="573"/>
    </location>
</feature>
<dbReference type="AlphaFoldDB" id="A0A0F5JD64"/>
<dbReference type="Proteomes" id="UP000033035">
    <property type="component" value="Unassembled WGS sequence"/>
</dbReference>
<name>A0A0F5JD64_9BACT</name>
<dbReference type="Gene3D" id="1.25.40.390">
    <property type="match status" value="1"/>
</dbReference>
<keyword evidence="3" id="KW-1185">Reference proteome</keyword>
<sequence>MKKIFSLLAGGIALVSLASSCADSAYDDKYADPSQTTTVGVPQVFTAVMFKGNTWMNPIYYRHWVQSTTSGLFSGVIGTTNSRARYMGSGEGRYNDRWKEFYDMLTQQRLLEYTYENLSETEKPSNIVFYYLGRTLVESQLHEMLSIFGDVPFNGAGTLWRDGDYNAAKEKCVYDDDVALYKQILVDLKEVGDYFASGNVNQIGLTSLSRQDYTIAAGDATLWRKYVNSLRLRIALHLSTAGDCTAEAHAAIAEILNNPGQYPLIDNNTENMGVTANTQKDDFNFGKSFSQALRSGGMAACSQTILDAMNLPTNGLPDENTDPRLEVMYDCNPDGQYIAYDVMMTEAEITTLKDQKQKEYVERGMTQANYFCEIDTIAAAGWATYQGNENIFGLWLSAAEVSFSKAEAYLMGYGVSTDANKAKANFIEGVKQSTEYYWDMKETSSLHKEGNDSYRGFRPLVRPTNDAIAAYAESIWKPTQEVICTQLWLNFGFMNKLEAWNVVRRTGYPVVEFATDNQVSGFPTPPNRLPYPNDELTYNSENCQAAIAKNYEEPSGYYTNLFWAKKTYYKMVR</sequence>
<reference evidence="2 3" key="1">
    <citation type="submission" date="2013-04" db="EMBL/GenBank/DDBJ databases">
        <title>The Genome Sequence of Parabacteroides gordonii DSM 23371.</title>
        <authorList>
            <consortium name="The Broad Institute Genomics Platform"/>
            <person name="Earl A."/>
            <person name="Ward D."/>
            <person name="Feldgarden M."/>
            <person name="Gevers D."/>
            <person name="Martens E."/>
            <person name="Sakamoto M."/>
            <person name="Benno Y."/>
            <person name="Suzuki N."/>
            <person name="Matsunaga N."/>
            <person name="Koshihara K."/>
            <person name="Seki M."/>
            <person name="Komiya H."/>
            <person name="Walker B."/>
            <person name="Young S."/>
            <person name="Zeng Q."/>
            <person name="Gargeya S."/>
            <person name="Fitzgerald M."/>
            <person name="Haas B."/>
            <person name="Abouelleil A."/>
            <person name="Allen A.W."/>
            <person name="Alvarado L."/>
            <person name="Arachchi H.M."/>
            <person name="Berlin A.M."/>
            <person name="Chapman S.B."/>
            <person name="Gainer-Dewar J."/>
            <person name="Goldberg J."/>
            <person name="Griggs A."/>
            <person name="Gujja S."/>
            <person name="Hansen M."/>
            <person name="Howarth C."/>
            <person name="Imamovic A."/>
            <person name="Ireland A."/>
            <person name="Larimer J."/>
            <person name="McCowan C."/>
            <person name="Murphy C."/>
            <person name="Pearson M."/>
            <person name="Poon T.W."/>
            <person name="Priest M."/>
            <person name="Roberts A."/>
            <person name="Saif S."/>
            <person name="Shea T."/>
            <person name="Sisk P."/>
            <person name="Sykes S."/>
            <person name="Wortman J."/>
            <person name="Nusbaum C."/>
            <person name="Birren B."/>
        </authorList>
    </citation>
    <scope>NUCLEOTIDE SEQUENCE [LARGE SCALE GENOMIC DNA]</scope>
    <source>
        <strain evidence="2 3">MS-1</strain>
    </source>
</reference>
<feature type="signal peptide" evidence="1">
    <location>
        <begin position="1"/>
        <end position="18"/>
    </location>
</feature>
<dbReference type="EMBL" id="AQHW01000015">
    <property type="protein sequence ID" value="KKB55397.1"/>
    <property type="molecule type" value="Genomic_DNA"/>
</dbReference>
<protein>
    <recommendedName>
        <fullName evidence="4">SusD/RagB family nutrient-binding outer membrane lipoprotein</fullName>
    </recommendedName>
</protein>
<proteinExistence type="predicted"/>
<dbReference type="RefSeq" id="WP_028729592.1">
    <property type="nucleotide sequence ID" value="NZ_KE386764.1"/>
</dbReference>
<dbReference type="InterPro" id="IPR041662">
    <property type="entry name" value="SusD-like_2"/>
</dbReference>
<dbReference type="Pfam" id="PF12771">
    <property type="entry name" value="SusD-like_2"/>
    <property type="match status" value="1"/>
</dbReference>
<evidence type="ECO:0000256" key="1">
    <source>
        <dbReference type="SAM" id="SignalP"/>
    </source>
</evidence>
<organism evidence="2 3">
    <name type="scientific">Parabacteroides gordonii MS-1 = DSM 23371</name>
    <dbReference type="NCBI Taxonomy" id="1203610"/>
    <lineage>
        <taxon>Bacteria</taxon>
        <taxon>Pseudomonadati</taxon>
        <taxon>Bacteroidota</taxon>
        <taxon>Bacteroidia</taxon>
        <taxon>Bacteroidales</taxon>
        <taxon>Tannerellaceae</taxon>
        <taxon>Parabacteroides</taxon>
    </lineage>
</organism>
<evidence type="ECO:0008006" key="4">
    <source>
        <dbReference type="Google" id="ProtNLM"/>
    </source>
</evidence>
<evidence type="ECO:0000313" key="2">
    <source>
        <dbReference type="EMBL" id="KKB55397.1"/>
    </source>
</evidence>
<dbReference type="InterPro" id="IPR011990">
    <property type="entry name" value="TPR-like_helical_dom_sf"/>
</dbReference>